<accession>A0A0C3FY58</accession>
<evidence type="ECO:0000313" key="1">
    <source>
        <dbReference type="EMBL" id="KIM83156.1"/>
    </source>
</evidence>
<name>A0A0C3FY58_PILCF</name>
<reference evidence="2" key="2">
    <citation type="submission" date="2015-01" db="EMBL/GenBank/DDBJ databases">
        <title>Evolutionary Origins and Diversification of the Mycorrhizal Mutualists.</title>
        <authorList>
            <consortium name="DOE Joint Genome Institute"/>
            <consortium name="Mycorrhizal Genomics Consortium"/>
            <person name="Kohler A."/>
            <person name="Kuo A."/>
            <person name="Nagy L.G."/>
            <person name="Floudas D."/>
            <person name="Copeland A."/>
            <person name="Barry K.W."/>
            <person name="Cichocki N."/>
            <person name="Veneault-Fourrey C."/>
            <person name="LaButti K."/>
            <person name="Lindquist E.A."/>
            <person name="Lipzen A."/>
            <person name="Lundell T."/>
            <person name="Morin E."/>
            <person name="Murat C."/>
            <person name="Riley R."/>
            <person name="Ohm R."/>
            <person name="Sun H."/>
            <person name="Tunlid A."/>
            <person name="Henrissat B."/>
            <person name="Grigoriev I.V."/>
            <person name="Hibbett D.S."/>
            <person name="Martin F."/>
        </authorList>
    </citation>
    <scope>NUCLEOTIDE SEQUENCE [LARGE SCALE GENOMIC DNA]</scope>
    <source>
        <strain evidence="2">F 1598</strain>
    </source>
</reference>
<organism evidence="1 2">
    <name type="scientific">Piloderma croceum (strain F 1598)</name>
    <dbReference type="NCBI Taxonomy" id="765440"/>
    <lineage>
        <taxon>Eukaryota</taxon>
        <taxon>Fungi</taxon>
        <taxon>Dikarya</taxon>
        <taxon>Basidiomycota</taxon>
        <taxon>Agaricomycotina</taxon>
        <taxon>Agaricomycetes</taxon>
        <taxon>Agaricomycetidae</taxon>
        <taxon>Atheliales</taxon>
        <taxon>Atheliaceae</taxon>
        <taxon>Piloderma</taxon>
    </lineage>
</organism>
<sequence>TTLAAFTVPTSYNENTVQTDAAGTWCYYPQSGQTTSTTCGGNFDGILGVHLNTTVSIGYYAPDNTRYGGAQWAVPVTNPGVVTLCVSGRAEDETYQTACMFVTADNSLPLYGSACLAAVAQTTVTDGCYVPTSTSTSSTTTN</sequence>
<proteinExistence type="predicted"/>
<gene>
    <name evidence="1" type="ORF">PILCRDRAFT_23560</name>
</gene>
<feature type="non-terminal residue" evidence="1">
    <location>
        <position position="1"/>
    </location>
</feature>
<feature type="non-terminal residue" evidence="1">
    <location>
        <position position="142"/>
    </location>
</feature>
<dbReference type="OrthoDB" id="2966769at2759"/>
<evidence type="ECO:0000313" key="2">
    <source>
        <dbReference type="Proteomes" id="UP000054166"/>
    </source>
</evidence>
<dbReference type="InParanoid" id="A0A0C3FY58"/>
<dbReference type="EMBL" id="KN832992">
    <property type="protein sequence ID" value="KIM83156.1"/>
    <property type="molecule type" value="Genomic_DNA"/>
</dbReference>
<dbReference type="AlphaFoldDB" id="A0A0C3FY58"/>
<protein>
    <submittedName>
        <fullName evidence="1">Uncharacterized protein</fullName>
    </submittedName>
</protein>
<keyword evidence="2" id="KW-1185">Reference proteome</keyword>
<dbReference type="HOGENOM" id="CLU_090715_0_0_1"/>
<dbReference type="Proteomes" id="UP000054166">
    <property type="component" value="Unassembled WGS sequence"/>
</dbReference>
<reference evidence="1 2" key="1">
    <citation type="submission" date="2014-04" db="EMBL/GenBank/DDBJ databases">
        <authorList>
            <consortium name="DOE Joint Genome Institute"/>
            <person name="Kuo A."/>
            <person name="Tarkka M."/>
            <person name="Buscot F."/>
            <person name="Kohler A."/>
            <person name="Nagy L.G."/>
            <person name="Floudas D."/>
            <person name="Copeland A."/>
            <person name="Barry K.W."/>
            <person name="Cichocki N."/>
            <person name="Veneault-Fourrey C."/>
            <person name="LaButti K."/>
            <person name="Lindquist E.A."/>
            <person name="Lipzen A."/>
            <person name="Lundell T."/>
            <person name="Morin E."/>
            <person name="Murat C."/>
            <person name="Sun H."/>
            <person name="Tunlid A."/>
            <person name="Henrissat B."/>
            <person name="Grigoriev I.V."/>
            <person name="Hibbett D.S."/>
            <person name="Martin F."/>
            <person name="Nordberg H.P."/>
            <person name="Cantor M.N."/>
            <person name="Hua S.X."/>
        </authorList>
    </citation>
    <scope>NUCLEOTIDE SEQUENCE [LARGE SCALE GENOMIC DNA]</scope>
    <source>
        <strain evidence="1 2">F 1598</strain>
    </source>
</reference>